<dbReference type="InterPro" id="IPR003439">
    <property type="entry name" value="ABC_transporter-like_ATP-bd"/>
</dbReference>
<dbReference type="PANTHER" id="PTHR42711">
    <property type="entry name" value="ABC TRANSPORTER ATP-BINDING PROTEIN"/>
    <property type="match status" value="1"/>
</dbReference>
<accession>A0A1G2KVR3</accession>
<dbReference type="InterPro" id="IPR050763">
    <property type="entry name" value="ABC_transporter_ATP-binding"/>
</dbReference>
<protein>
    <recommendedName>
        <fullName evidence="5">ABC transporter domain-containing protein</fullName>
    </recommendedName>
</protein>
<dbReference type="Pfam" id="PF00005">
    <property type="entry name" value="ABC_tran"/>
    <property type="match status" value="1"/>
</dbReference>
<evidence type="ECO:0000313" key="7">
    <source>
        <dbReference type="Proteomes" id="UP000177177"/>
    </source>
</evidence>
<dbReference type="SMART" id="SM00382">
    <property type="entry name" value="AAA"/>
    <property type="match status" value="1"/>
</dbReference>
<dbReference type="PANTHER" id="PTHR42711:SF5">
    <property type="entry name" value="ABC TRANSPORTER ATP-BINDING PROTEIN NATA"/>
    <property type="match status" value="1"/>
</dbReference>
<dbReference type="SUPFAM" id="SSF52540">
    <property type="entry name" value="P-loop containing nucleoside triphosphate hydrolases"/>
    <property type="match status" value="1"/>
</dbReference>
<keyword evidence="2" id="KW-0813">Transport</keyword>
<keyword evidence="4" id="KW-0067">ATP-binding</keyword>
<dbReference type="EMBL" id="MHQN01000034">
    <property type="protein sequence ID" value="OHA02551.1"/>
    <property type="molecule type" value="Genomic_DNA"/>
</dbReference>
<proteinExistence type="inferred from homology"/>
<comment type="caution">
    <text evidence="6">The sequence shown here is derived from an EMBL/GenBank/DDBJ whole genome shotgun (WGS) entry which is preliminary data.</text>
</comment>
<evidence type="ECO:0000313" key="6">
    <source>
        <dbReference type="EMBL" id="OHA02551.1"/>
    </source>
</evidence>
<reference evidence="6 7" key="1">
    <citation type="journal article" date="2016" name="Nat. Commun.">
        <title>Thousands of microbial genomes shed light on interconnected biogeochemical processes in an aquifer system.</title>
        <authorList>
            <person name="Anantharaman K."/>
            <person name="Brown C.T."/>
            <person name="Hug L.A."/>
            <person name="Sharon I."/>
            <person name="Castelle C.J."/>
            <person name="Probst A.J."/>
            <person name="Thomas B.C."/>
            <person name="Singh A."/>
            <person name="Wilkins M.J."/>
            <person name="Karaoz U."/>
            <person name="Brodie E.L."/>
            <person name="Williams K.H."/>
            <person name="Hubbard S.S."/>
            <person name="Banfield J.F."/>
        </authorList>
    </citation>
    <scope>NUCLEOTIDE SEQUENCE [LARGE SCALE GENOMIC DNA]</scope>
</reference>
<keyword evidence="3" id="KW-0547">Nucleotide-binding</keyword>
<evidence type="ECO:0000259" key="5">
    <source>
        <dbReference type="PROSITE" id="PS50893"/>
    </source>
</evidence>
<name>A0A1G2KVR3_9BACT</name>
<dbReference type="GO" id="GO:0005524">
    <property type="term" value="F:ATP binding"/>
    <property type="evidence" value="ECO:0007669"/>
    <property type="project" value="UniProtKB-KW"/>
</dbReference>
<dbReference type="CDD" id="cd03230">
    <property type="entry name" value="ABC_DR_subfamily_A"/>
    <property type="match status" value="1"/>
</dbReference>
<sequence>MSILSVSRLTKQFGTFTAVDDLSFSLKGGEILGLLGPNGAGKTTTIQMLLGVLTPTLGAIKYFGKDFTRHREDILEDVNFSSTYTHLPWGLTVQENLRFISFLYKIADRPARISKVVSLFRLEELLSRPLIELSAGQLTRVNLAKAFINFPKVLLLDEPTASLDPEAAKYIREFLLNERNQFQVSIILTSHNMAEVEEVCDRVIFIDHGRVIADNTPTELARSVETCHIELLIKEGTERAMRYATERGNGSRVEGKHIIIDVKERDIPGFLHGLMDRGIAYDEISIEKPTLEDYFLAVTKKE</sequence>
<evidence type="ECO:0000256" key="3">
    <source>
        <dbReference type="ARBA" id="ARBA00022741"/>
    </source>
</evidence>
<evidence type="ECO:0000256" key="2">
    <source>
        <dbReference type="ARBA" id="ARBA00022448"/>
    </source>
</evidence>
<dbReference type="InterPro" id="IPR017871">
    <property type="entry name" value="ABC_transporter-like_CS"/>
</dbReference>
<organism evidence="6 7">
    <name type="scientific">Candidatus Sungbacteria bacterium RIFCSPHIGHO2_02_FULL_53_17</name>
    <dbReference type="NCBI Taxonomy" id="1802275"/>
    <lineage>
        <taxon>Bacteria</taxon>
        <taxon>Candidatus Sungiibacteriota</taxon>
    </lineage>
</organism>
<evidence type="ECO:0000256" key="4">
    <source>
        <dbReference type="ARBA" id="ARBA00022840"/>
    </source>
</evidence>
<dbReference type="Gene3D" id="3.40.50.300">
    <property type="entry name" value="P-loop containing nucleotide triphosphate hydrolases"/>
    <property type="match status" value="1"/>
</dbReference>
<feature type="domain" description="ABC transporter" evidence="5">
    <location>
        <begin position="4"/>
        <end position="233"/>
    </location>
</feature>
<dbReference type="InterPro" id="IPR027417">
    <property type="entry name" value="P-loop_NTPase"/>
</dbReference>
<comment type="similarity">
    <text evidence="1">Belongs to the ABC transporter superfamily.</text>
</comment>
<dbReference type="Proteomes" id="UP000177177">
    <property type="component" value="Unassembled WGS sequence"/>
</dbReference>
<dbReference type="AlphaFoldDB" id="A0A1G2KVR3"/>
<dbReference type="GO" id="GO:0016887">
    <property type="term" value="F:ATP hydrolysis activity"/>
    <property type="evidence" value="ECO:0007669"/>
    <property type="project" value="InterPro"/>
</dbReference>
<dbReference type="InterPro" id="IPR003593">
    <property type="entry name" value="AAA+_ATPase"/>
</dbReference>
<gene>
    <name evidence="6" type="ORF">A3C92_02800</name>
</gene>
<evidence type="ECO:0000256" key="1">
    <source>
        <dbReference type="ARBA" id="ARBA00005417"/>
    </source>
</evidence>
<dbReference type="PROSITE" id="PS00211">
    <property type="entry name" value="ABC_TRANSPORTER_1"/>
    <property type="match status" value="1"/>
</dbReference>
<dbReference type="PROSITE" id="PS50893">
    <property type="entry name" value="ABC_TRANSPORTER_2"/>
    <property type="match status" value="1"/>
</dbReference>